<proteinExistence type="inferred from homology"/>
<dbReference type="InterPro" id="IPR002347">
    <property type="entry name" value="SDR_fam"/>
</dbReference>
<protein>
    <submittedName>
        <fullName evidence="4">SDR family NAD(P)-dependent oxidoreductase</fullName>
    </submittedName>
</protein>
<reference evidence="4 5" key="1">
    <citation type="journal article" date="2023" name="Int. J. Syst. Evol. Microbiol.">
        <title>Streptococcus sciuri sp. nov., Staphylococcus marylandisciuri sp. nov. and Staphylococcus americanisciuri sp. nov., isolated from faeces of eastern grey squirrel (Sciurus carolinensis).</title>
        <authorList>
            <person name="Volokhov D.V."/>
            <person name="Zagorodnyaya T.A."/>
            <person name="Furtak V.A."/>
            <person name="Nattanmai G."/>
            <person name="Randall L."/>
            <person name="Jose S."/>
            <person name="Gao Y."/>
            <person name="Eisenberg T."/>
            <person name="Delmonte P."/>
            <person name="Blom J."/>
            <person name="Mitchell K.K."/>
        </authorList>
    </citation>
    <scope>NUCLEOTIDE SEQUENCE [LARGE SCALE GENOMIC DNA]</scope>
    <source>
        <strain evidence="4 5">SQ9-PEA</strain>
    </source>
</reference>
<keyword evidence="5" id="KW-1185">Reference proteome</keyword>
<dbReference type="InterPro" id="IPR020904">
    <property type="entry name" value="Sc_DH/Rdtase_CS"/>
</dbReference>
<gene>
    <name evidence="4" type="ORF">NXS10_01310</name>
</gene>
<dbReference type="PROSITE" id="PS00061">
    <property type="entry name" value="ADH_SHORT"/>
    <property type="match status" value="1"/>
</dbReference>
<dbReference type="PANTHER" id="PTHR42901">
    <property type="entry name" value="ALCOHOL DEHYDROGENASE"/>
    <property type="match status" value="1"/>
</dbReference>
<name>A0ABT2F603_9STRE</name>
<evidence type="ECO:0000256" key="1">
    <source>
        <dbReference type="ARBA" id="ARBA00006484"/>
    </source>
</evidence>
<sequence>MTDIALVTGASAGFGVAIVERLVADGYKVIGAARRFDNLQKLADRLGDVFYPLKMDVTDRASVDKALETLPFSWQPISLLVNNAGLALGLDKAYEADFDDWLTMIETNVIGLAYVTRQILPDMVTRNHGLIINIGSTAGTVPYPGANVYGSTKAFVKQFSLNLRSDLAGTRIRVSNIEPGLCEGTEFSNVRFKGDEERVEKLYEGAHAVQPKDIAEMVSWIAGQPEYVNINRIEVMPTSQTFGSQPVYRDL</sequence>
<dbReference type="EMBL" id="JANUXX010000001">
    <property type="protein sequence ID" value="MCS4487618.1"/>
    <property type="molecule type" value="Genomic_DNA"/>
</dbReference>
<dbReference type="Gene3D" id="3.40.50.720">
    <property type="entry name" value="NAD(P)-binding Rossmann-like Domain"/>
    <property type="match status" value="1"/>
</dbReference>
<dbReference type="InterPro" id="IPR036291">
    <property type="entry name" value="NAD(P)-bd_dom_sf"/>
</dbReference>
<evidence type="ECO:0000256" key="2">
    <source>
        <dbReference type="ARBA" id="ARBA00023002"/>
    </source>
</evidence>
<dbReference type="PRINTS" id="PR00080">
    <property type="entry name" value="SDRFAMILY"/>
</dbReference>
<comment type="caution">
    <text evidence="4">The sequence shown here is derived from an EMBL/GenBank/DDBJ whole genome shotgun (WGS) entry which is preliminary data.</text>
</comment>
<comment type="similarity">
    <text evidence="1 3">Belongs to the short-chain dehydrogenases/reductases (SDR) family.</text>
</comment>
<dbReference type="SUPFAM" id="SSF51735">
    <property type="entry name" value="NAD(P)-binding Rossmann-fold domains"/>
    <property type="match status" value="1"/>
</dbReference>
<organism evidence="4 5">
    <name type="scientific">Streptococcus sciuri</name>
    <dbReference type="NCBI Taxonomy" id="2973939"/>
    <lineage>
        <taxon>Bacteria</taxon>
        <taxon>Bacillati</taxon>
        <taxon>Bacillota</taxon>
        <taxon>Bacilli</taxon>
        <taxon>Lactobacillales</taxon>
        <taxon>Streptococcaceae</taxon>
        <taxon>Streptococcus</taxon>
    </lineage>
</organism>
<dbReference type="Proteomes" id="UP001206548">
    <property type="component" value="Unassembled WGS sequence"/>
</dbReference>
<evidence type="ECO:0000313" key="4">
    <source>
        <dbReference type="EMBL" id="MCS4487618.1"/>
    </source>
</evidence>
<dbReference type="RefSeq" id="WP_259136817.1">
    <property type="nucleotide sequence ID" value="NZ_JANUXX010000001.1"/>
</dbReference>
<accession>A0ABT2F603</accession>
<evidence type="ECO:0000313" key="5">
    <source>
        <dbReference type="Proteomes" id="UP001206548"/>
    </source>
</evidence>
<evidence type="ECO:0000256" key="3">
    <source>
        <dbReference type="RuleBase" id="RU000363"/>
    </source>
</evidence>
<dbReference type="PANTHER" id="PTHR42901:SF1">
    <property type="entry name" value="ALCOHOL DEHYDROGENASE"/>
    <property type="match status" value="1"/>
</dbReference>
<dbReference type="PRINTS" id="PR00081">
    <property type="entry name" value="GDHRDH"/>
</dbReference>
<dbReference type="Pfam" id="PF00106">
    <property type="entry name" value="adh_short"/>
    <property type="match status" value="1"/>
</dbReference>
<keyword evidence="2" id="KW-0560">Oxidoreductase</keyword>